<feature type="domain" description="DNA methylase N-4/N-6" evidence="4">
    <location>
        <begin position="5"/>
        <end position="143"/>
    </location>
</feature>
<dbReference type="Pfam" id="PF01555">
    <property type="entry name" value="N6_N4_Mtase"/>
    <property type="match status" value="1"/>
</dbReference>
<evidence type="ECO:0000313" key="6">
    <source>
        <dbReference type="Proteomes" id="UP000248314"/>
    </source>
</evidence>
<dbReference type="OrthoDB" id="9800801at2"/>
<dbReference type="AlphaFoldDB" id="A0A318HXR8"/>
<accession>A0A318HXR8</accession>
<keyword evidence="2 5" id="KW-0808">Transferase</keyword>
<dbReference type="PRINTS" id="PR00508">
    <property type="entry name" value="S21N4MTFRASE"/>
</dbReference>
<dbReference type="InterPro" id="IPR001091">
    <property type="entry name" value="RM_Methyltransferase"/>
</dbReference>
<comment type="similarity">
    <text evidence="3">Belongs to the N(4)/N(6)-methyltransferase family.</text>
</comment>
<dbReference type="GO" id="GO:0008170">
    <property type="term" value="F:N-methyltransferase activity"/>
    <property type="evidence" value="ECO:0007669"/>
    <property type="project" value="InterPro"/>
</dbReference>
<name>A0A318HXR8_9BACT</name>
<evidence type="ECO:0000256" key="3">
    <source>
        <dbReference type="RuleBase" id="RU362026"/>
    </source>
</evidence>
<dbReference type="InterPro" id="IPR029063">
    <property type="entry name" value="SAM-dependent_MTases_sf"/>
</dbReference>
<dbReference type="EC" id="2.1.1.-" evidence="3"/>
<dbReference type="SUPFAM" id="SSF53335">
    <property type="entry name" value="S-adenosyl-L-methionine-dependent methyltransferases"/>
    <property type="match status" value="1"/>
</dbReference>
<evidence type="ECO:0000259" key="4">
    <source>
        <dbReference type="Pfam" id="PF01555"/>
    </source>
</evidence>
<keyword evidence="1 5" id="KW-0489">Methyltransferase</keyword>
<dbReference type="EMBL" id="QJJX01000007">
    <property type="protein sequence ID" value="PXX23122.1"/>
    <property type="molecule type" value="Genomic_DNA"/>
</dbReference>
<evidence type="ECO:0000313" key="5">
    <source>
        <dbReference type="EMBL" id="PXX23122.1"/>
    </source>
</evidence>
<keyword evidence="6" id="KW-1185">Reference proteome</keyword>
<evidence type="ECO:0000256" key="1">
    <source>
        <dbReference type="ARBA" id="ARBA00022603"/>
    </source>
</evidence>
<dbReference type="GO" id="GO:0032259">
    <property type="term" value="P:methylation"/>
    <property type="evidence" value="ECO:0007669"/>
    <property type="project" value="UniProtKB-KW"/>
</dbReference>
<dbReference type="GO" id="GO:0003677">
    <property type="term" value="F:DNA binding"/>
    <property type="evidence" value="ECO:0007669"/>
    <property type="project" value="InterPro"/>
</dbReference>
<dbReference type="Gene3D" id="3.40.50.150">
    <property type="entry name" value="Vaccinia Virus protein VP39"/>
    <property type="match status" value="1"/>
</dbReference>
<proteinExistence type="inferred from homology"/>
<reference evidence="5 6" key="1">
    <citation type="submission" date="2018-05" db="EMBL/GenBank/DDBJ databases">
        <title>Genomic Encyclopedia of Type Strains, Phase I: the one thousand microbial genomes (KMG-I) project.</title>
        <authorList>
            <person name="Kyrpides N."/>
        </authorList>
    </citation>
    <scope>NUCLEOTIDE SEQUENCE [LARGE SCALE GENOMIC DNA]</scope>
    <source>
        <strain evidence="5 6">DSM 15611</strain>
    </source>
</reference>
<dbReference type="STRING" id="1122991.GCA_000613445_00565"/>
<protein>
    <recommendedName>
        <fullName evidence="3">Methyltransferase</fullName>
        <ecNumber evidence="3">2.1.1.-</ecNumber>
    </recommendedName>
</protein>
<dbReference type="Proteomes" id="UP000248314">
    <property type="component" value="Unassembled WGS sequence"/>
</dbReference>
<gene>
    <name evidence="5" type="ORF">EJ73_00787</name>
</gene>
<organism evidence="5 6">
    <name type="scientific">Hoylesella shahii DSM 15611 = JCM 12083</name>
    <dbReference type="NCBI Taxonomy" id="1122991"/>
    <lineage>
        <taxon>Bacteria</taxon>
        <taxon>Pseudomonadati</taxon>
        <taxon>Bacteroidota</taxon>
        <taxon>Bacteroidia</taxon>
        <taxon>Bacteroidales</taxon>
        <taxon>Prevotellaceae</taxon>
        <taxon>Hoylesella</taxon>
    </lineage>
</organism>
<dbReference type="InterPro" id="IPR002941">
    <property type="entry name" value="DNA_methylase_N4/N6"/>
</dbReference>
<comment type="caution">
    <text evidence="5">The sequence shown here is derived from an EMBL/GenBank/DDBJ whole genome shotgun (WGS) entry which is preliminary data.</text>
</comment>
<sequence length="198" mass="22886">MANCLTELGFKILNVITRAKTNQPPNLSCRYFTHNSEFIIWARKSKKISHYFDYQLMKEMNGQKQMTDVWHLPAIAPWEKTCTKHPTQKPLALLTRIILASTRPNDWILDPFAGSSTTGIAANLFGRRYLGVEQESDFLDLSKARRTEIEQLDIVSTYREKIFKQLSRQSNGYNYEPLTDAMQLNDEVSDYNISALPF</sequence>
<evidence type="ECO:0000256" key="2">
    <source>
        <dbReference type="ARBA" id="ARBA00022679"/>
    </source>
</evidence>